<evidence type="ECO:0000256" key="1">
    <source>
        <dbReference type="SAM" id="SignalP"/>
    </source>
</evidence>
<organism evidence="2 3">
    <name type="scientific">Modicisalibacter zincidurans</name>
    <dbReference type="NCBI Taxonomy" id="1178777"/>
    <lineage>
        <taxon>Bacteria</taxon>
        <taxon>Pseudomonadati</taxon>
        <taxon>Pseudomonadota</taxon>
        <taxon>Gammaproteobacteria</taxon>
        <taxon>Oceanospirillales</taxon>
        <taxon>Halomonadaceae</taxon>
        <taxon>Modicisalibacter</taxon>
    </lineage>
</organism>
<proteinExistence type="predicted"/>
<dbReference type="EMBL" id="BAABKI010000020">
    <property type="protein sequence ID" value="GAA5176004.1"/>
    <property type="molecule type" value="Genomic_DNA"/>
</dbReference>
<reference evidence="3" key="1">
    <citation type="journal article" date="2019" name="Int. J. Syst. Evol. Microbiol.">
        <title>The Global Catalogue of Microorganisms (GCM) 10K type strain sequencing project: providing services to taxonomists for standard genome sequencing and annotation.</title>
        <authorList>
            <consortium name="The Broad Institute Genomics Platform"/>
            <consortium name="The Broad Institute Genome Sequencing Center for Infectious Disease"/>
            <person name="Wu L."/>
            <person name="Ma J."/>
        </authorList>
    </citation>
    <scope>NUCLEOTIDE SEQUENCE [LARGE SCALE GENOMIC DNA]</scope>
    <source>
        <strain evidence="3">JCM 18472</strain>
    </source>
</reference>
<dbReference type="PROSITE" id="PS51257">
    <property type="entry name" value="PROKAR_LIPOPROTEIN"/>
    <property type="match status" value="1"/>
</dbReference>
<evidence type="ECO:0000313" key="2">
    <source>
        <dbReference type="EMBL" id="GAA5176004.1"/>
    </source>
</evidence>
<keyword evidence="3" id="KW-1185">Reference proteome</keyword>
<protein>
    <recommendedName>
        <fullName evidence="4">DUF3261 domain-containing protein</fullName>
    </recommendedName>
</protein>
<dbReference type="RefSeq" id="WP_031382713.1">
    <property type="nucleotide sequence ID" value="NZ_BAABKI010000020.1"/>
</dbReference>
<comment type="caution">
    <text evidence="2">The sequence shown here is derived from an EMBL/GenBank/DDBJ whole genome shotgun (WGS) entry which is preliminary data.</text>
</comment>
<gene>
    <name evidence="2" type="ORF">GCM10023342_20580</name>
</gene>
<evidence type="ECO:0000313" key="3">
    <source>
        <dbReference type="Proteomes" id="UP001500074"/>
    </source>
</evidence>
<dbReference type="InterPro" id="IPR021675">
    <property type="entry name" value="DUF3261"/>
</dbReference>
<dbReference type="Pfam" id="PF11659">
    <property type="entry name" value="DUF3261"/>
    <property type="match status" value="1"/>
</dbReference>
<dbReference type="Proteomes" id="UP001500074">
    <property type="component" value="Unassembled WGS sequence"/>
</dbReference>
<sequence>MSRIAYPRVLGAALLLALLAGCSLAPPLPPAPSQPVLAEPATLKRQLIFERDDRRETQTLIALIRLAGSELRVALLTPYGQRLVTLVQDVGGSRYVAGDVPLAEIEQRLPPADWLAARLQWCLWPAEALREAFAGTPWRLTLSERSREIRYRDQLIARISPADSHAGTRQPVLLDDRQGQYRLRIIPLKDSP</sequence>
<name>A0ABP9RE36_9GAMM</name>
<feature type="chain" id="PRO_5045632836" description="DUF3261 domain-containing protein" evidence="1">
    <location>
        <begin position="26"/>
        <end position="192"/>
    </location>
</feature>
<evidence type="ECO:0008006" key="4">
    <source>
        <dbReference type="Google" id="ProtNLM"/>
    </source>
</evidence>
<accession>A0ABP9RE36</accession>
<feature type="signal peptide" evidence="1">
    <location>
        <begin position="1"/>
        <end position="25"/>
    </location>
</feature>
<keyword evidence="1" id="KW-0732">Signal</keyword>